<dbReference type="SUPFAM" id="SSF52058">
    <property type="entry name" value="L domain-like"/>
    <property type="match status" value="1"/>
</dbReference>
<name>A0ABQ5CGX9_9ASTR</name>
<evidence type="ECO:0000313" key="3">
    <source>
        <dbReference type="Proteomes" id="UP001151760"/>
    </source>
</evidence>
<comment type="caution">
    <text evidence="2">The sequence shown here is derived from an EMBL/GenBank/DDBJ whole genome shotgun (WGS) entry which is preliminary data.</text>
</comment>
<dbReference type="InterPro" id="IPR032675">
    <property type="entry name" value="LRR_dom_sf"/>
</dbReference>
<dbReference type="PANTHER" id="PTHR36766:SF13">
    <property type="entry name" value="POWDERY MILDEW RESISTANCE PROTEIN, RPW8"/>
    <property type="match status" value="1"/>
</dbReference>
<protein>
    <submittedName>
        <fullName evidence="2">Probable disease resistance protein</fullName>
    </submittedName>
</protein>
<evidence type="ECO:0000313" key="2">
    <source>
        <dbReference type="EMBL" id="GJT25111.1"/>
    </source>
</evidence>
<feature type="non-terminal residue" evidence="2">
    <location>
        <position position="1"/>
    </location>
</feature>
<dbReference type="Gene3D" id="1.10.3450.40">
    <property type="entry name" value="Signal recognition particle, SRP68 subunit, RNA-binding domain"/>
    <property type="match status" value="1"/>
</dbReference>
<gene>
    <name evidence="2" type="ORF">Tco_0895048</name>
</gene>
<sequence>DSRNVVFNEVVGEPFVVVGMRNRGPTTLISGYLGCRSHFSYNVALSKNLDTNVRWFCATQLGNSAKEKTHCFGEGNNRQQQHALNQAAKEAAEMNKISFKYAWVLDKLKAERELGKKNQSVKNKGIEKPTMGSDDVAIDTEKDEYIQALEVAFNLKKFTVRNAFESVFIDSHMLKELPTGLSNILNLEKLSITNCHALNALPKDLGNLSNVKTLSFHSCTNLQELPKSIGNMHGLKSIDISDCLSIKLLPEQIGDLSSLNVLHISGCRGLQELPESVSKLSQLDDVICDEETSHLWKHIRIDASNVKINVVEEDRIGSSMDIFRDYTRYRRYCNTRLRRLYKSLKFMHGRGDYVKKSITTSTVTKVRYGCLKALEDFGITVTISAWNWNHIDLNLTFNEEEDPSSTPSIPESVVKIATMEIDLEAPIALEPENRGLTCGYY</sequence>
<reference evidence="2" key="1">
    <citation type="journal article" date="2022" name="Int. J. Mol. Sci.">
        <title>Draft Genome of Tanacetum Coccineum: Genomic Comparison of Closely Related Tanacetum-Family Plants.</title>
        <authorList>
            <person name="Yamashiro T."/>
            <person name="Shiraishi A."/>
            <person name="Nakayama K."/>
            <person name="Satake H."/>
        </authorList>
    </citation>
    <scope>NUCLEOTIDE SEQUENCE</scope>
</reference>
<accession>A0ABQ5CGX9</accession>
<keyword evidence="3" id="KW-1185">Reference proteome</keyword>
<dbReference type="InterPro" id="IPR026258">
    <property type="entry name" value="SRP68"/>
</dbReference>
<evidence type="ECO:0000256" key="1">
    <source>
        <dbReference type="ARBA" id="ARBA00022821"/>
    </source>
</evidence>
<organism evidence="2 3">
    <name type="scientific">Tanacetum coccineum</name>
    <dbReference type="NCBI Taxonomy" id="301880"/>
    <lineage>
        <taxon>Eukaryota</taxon>
        <taxon>Viridiplantae</taxon>
        <taxon>Streptophyta</taxon>
        <taxon>Embryophyta</taxon>
        <taxon>Tracheophyta</taxon>
        <taxon>Spermatophyta</taxon>
        <taxon>Magnoliopsida</taxon>
        <taxon>eudicotyledons</taxon>
        <taxon>Gunneridae</taxon>
        <taxon>Pentapetalae</taxon>
        <taxon>asterids</taxon>
        <taxon>campanulids</taxon>
        <taxon>Asterales</taxon>
        <taxon>Asteraceae</taxon>
        <taxon>Asteroideae</taxon>
        <taxon>Anthemideae</taxon>
        <taxon>Anthemidinae</taxon>
        <taxon>Tanacetum</taxon>
    </lineage>
</organism>
<dbReference type="Proteomes" id="UP001151760">
    <property type="component" value="Unassembled WGS sequence"/>
</dbReference>
<dbReference type="Pfam" id="PF16969">
    <property type="entry name" value="SRP68"/>
    <property type="match status" value="1"/>
</dbReference>
<keyword evidence="1" id="KW-0611">Plant defense</keyword>
<proteinExistence type="predicted"/>
<reference evidence="2" key="2">
    <citation type="submission" date="2022-01" db="EMBL/GenBank/DDBJ databases">
        <authorList>
            <person name="Yamashiro T."/>
            <person name="Shiraishi A."/>
            <person name="Satake H."/>
            <person name="Nakayama K."/>
        </authorList>
    </citation>
    <scope>NUCLEOTIDE SEQUENCE</scope>
</reference>
<dbReference type="EMBL" id="BQNB010014188">
    <property type="protein sequence ID" value="GJT25111.1"/>
    <property type="molecule type" value="Genomic_DNA"/>
</dbReference>
<dbReference type="InterPro" id="IPR038253">
    <property type="entry name" value="SRP68_N_sf"/>
</dbReference>
<dbReference type="PANTHER" id="PTHR36766">
    <property type="entry name" value="PLANT BROAD-SPECTRUM MILDEW RESISTANCE PROTEIN RPW8"/>
    <property type="match status" value="1"/>
</dbReference>
<dbReference type="Gene3D" id="3.80.10.10">
    <property type="entry name" value="Ribonuclease Inhibitor"/>
    <property type="match status" value="1"/>
</dbReference>